<organism evidence="2 3">
    <name type="scientific">Gordonia asplenii</name>
    <dbReference type="NCBI Taxonomy" id="2725283"/>
    <lineage>
        <taxon>Bacteria</taxon>
        <taxon>Bacillati</taxon>
        <taxon>Actinomycetota</taxon>
        <taxon>Actinomycetes</taxon>
        <taxon>Mycobacteriales</taxon>
        <taxon>Gordoniaceae</taxon>
        <taxon>Gordonia</taxon>
    </lineage>
</organism>
<evidence type="ECO:0000313" key="3">
    <source>
        <dbReference type="Proteomes" id="UP000550729"/>
    </source>
</evidence>
<evidence type="ECO:0000256" key="1">
    <source>
        <dbReference type="SAM" id="MobiDB-lite"/>
    </source>
</evidence>
<name>A0A848KPX3_9ACTN</name>
<sequence length="92" mass="9889">MLVTNIFVTTQGRAVVLTWASVGLDLAYSLLIGSVGGHTPHSGPPQHRPPKPAQHMTRHLGRATDSGLCSHAITIPRRWPGAESRAHGVLRQ</sequence>
<accession>A0A848KPX3</accession>
<gene>
    <name evidence="2" type="ORF">HH308_02075</name>
</gene>
<protein>
    <submittedName>
        <fullName evidence="2">Uncharacterized protein</fullName>
    </submittedName>
</protein>
<feature type="region of interest" description="Disordered" evidence="1">
    <location>
        <begin position="37"/>
        <end position="61"/>
    </location>
</feature>
<dbReference type="Proteomes" id="UP000550729">
    <property type="component" value="Unassembled WGS sequence"/>
</dbReference>
<dbReference type="AlphaFoldDB" id="A0A848KPX3"/>
<proteinExistence type="predicted"/>
<dbReference type="EMBL" id="JABBNB010000001">
    <property type="protein sequence ID" value="NMN99996.1"/>
    <property type="molecule type" value="Genomic_DNA"/>
</dbReference>
<keyword evidence="3" id="KW-1185">Reference proteome</keyword>
<reference evidence="2 3" key="1">
    <citation type="submission" date="2020-04" db="EMBL/GenBank/DDBJ databases">
        <title>Gordonia sp. nov. TBRC 11910.</title>
        <authorList>
            <person name="Suriyachadkun C."/>
        </authorList>
    </citation>
    <scope>NUCLEOTIDE SEQUENCE [LARGE SCALE GENOMIC DNA]</scope>
    <source>
        <strain evidence="2 3">TBRC 11910</strain>
    </source>
</reference>
<comment type="caution">
    <text evidence="2">The sequence shown here is derived from an EMBL/GenBank/DDBJ whole genome shotgun (WGS) entry which is preliminary data.</text>
</comment>
<evidence type="ECO:0000313" key="2">
    <source>
        <dbReference type="EMBL" id="NMN99996.1"/>
    </source>
</evidence>
<dbReference type="RefSeq" id="WP_170192464.1">
    <property type="nucleotide sequence ID" value="NZ_JABBNB010000001.1"/>
</dbReference>